<keyword evidence="1" id="KW-0472">Membrane</keyword>
<accession>A0ABT3IKK0</accession>
<dbReference type="Proteomes" id="UP001207742">
    <property type="component" value="Unassembled WGS sequence"/>
</dbReference>
<comment type="caution">
    <text evidence="2">The sequence shown here is derived from an EMBL/GenBank/DDBJ whole genome shotgun (WGS) entry which is preliminary data.</text>
</comment>
<evidence type="ECO:0008006" key="4">
    <source>
        <dbReference type="Google" id="ProtNLM"/>
    </source>
</evidence>
<dbReference type="RefSeq" id="WP_264730133.1">
    <property type="nucleotide sequence ID" value="NZ_JAPDNR010000001.1"/>
</dbReference>
<evidence type="ECO:0000313" key="3">
    <source>
        <dbReference type="Proteomes" id="UP001207742"/>
    </source>
</evidence>
<sequence length="149" mass="17562">MKKYLKVFIASFLFFVLFVVIVWWVYIPGEDTFIQYKTIEVATSNKEMTVFIRQKIWGINADHRLVYITNNKAEKIGARKNTDYIFNGFSPIFYKQSNDTIYIFCSVASITPPNWINSFNITQIELSNSEMMNLLDKNNYKKENLNLIN</sequence>
<keyword evidence="3" id="KW-1185">Reference proteome</keyword>
<evidence type="ECO:0000313" key="2">
    <source>
        <dbReference type="EMBL" id="MCW3484482.1"/>
    </source>
</evidence>
<keyword evidence="1" id="KW-0812">Transmembrane</keyword>
<evidence type="ECO:0000256" key="1">
    <source>
        <dbReference type="SAM" id="Phobius"/>
    </source>
</evidence>
<organism evidence="2 3">
    <name type="scientific">Chitinophaga nivalis</name>
    <dbReference type="NCBI Taxonomy" id="2991709"/>
    <lineage>
        <taxon>Bacteria</taxon>
        <taxon>Pseudomonadati</taxon>
        <taxon>Bacteroidota</taxon>
        <taxon>Chitinophagia</taxon>
        <taxon>Chitinophagales</taxon>
        <taxon>Chitinophagaceae</taxon>
        <taxon>Chitinophaga</taxon>
    </lineage>
</organism>
<protein>
    <recommendedName>
        <fullName evidence="4">DUF3997 domain-containing protein</fullName>
    </recommendedName>
</protein>
<gene>
    <name evidence="2" type="ORF">OL497_11295</name>
</gene>
<feature type="transmembrane region" description="Helical" evidence="1">
    <location>
        <begin position="7"/>
        <end position="26"/>
    </location>
</feature>
<keyword evidence="1" id="KW-1133">Transmembrane helix</keyword>
<dbReference type="EMBL" id="JAPDNS010000001">
    <property type="protein sequence ID" value="MCW3484482.1"/>
    <property type="molecule type" value="Genomic_DNA"/>
</dbReference>
<name>A0ABT3IKK0_9BACT</name>
<reference evidence="2 3" key="1">
    <citation type="submission" date="2022-10" db="EMBL/GenBank/DDBJ databases">
        <title>Chitinophaga nivalis PC15 sp. nov., isolated from Pyeongchang county, South Korea.</title>
        <authorList>
            <person name="Trinh H.N."/>
        </authorList>
    </citation>
    <scope>NUCLEOTIDE SEQUENCE [LARGE SCALE GENOMIC DNA]</scope>
    <source>
        <strain evidence="2 3">PC14</strain>
    </source>
</reference>
<proteinExistence type="predicted"/>